<protein>
    <submittedName>
        <fullName evidence="2">Uncharacterized protein</fullName>
    </submittedName>
</protein>
<feature type="chain" id="PRO_5046533737" evidence="1">
    <location>
        <begin position="18"/>
        <end position="138"/>
    </location>
</feature>
<sequence>MMFKNPLPFVLLMVSAARHSDEAPQWPSDEPDESPFRVVSLKAELTLEQAKHECNLFEATLLNPVNPEQTRPFAFWLVMNVPRLTFLEVWTDNIPGQNPPTGQGTVTQVDVDLLEFTYISRFAPTSTRFFSVCLKRGA</sequence>
<comment type="caution">
    <text evidence="2">The sequence shown here is derived from an EMBL/GenBank/DDBJ whole genome shotgun (WGS) entry which is preliminary data.</text>
</comment>
<proteinExistence type="predicted"/>
<dbReference type="Proteomes" id="UP001642540">
    <property type="component" value="Unassembled WGS sequence"/>
</dbReference>
<name>A0ABP1QC84_9HEXA</name>
<reference evidence="2 3" key="1">
    <citation type="submission" date="2024-08" db="EMBL/GenBank/DDBJ databases">
        <authorList>
            <person name="Cucini C."/>
            <person name="Frati F."/>
        </authorList>
    </citation>
    <scope>NUCLEOTIDE SEQUENCE [LARGE SCALE GENOMIC DNA]</scope>
</reference>
<gene>
    <name evidence="2" type="ORF">ODALV1_LOCUS9797</name>
</gene>
<keyword evidence="1" id="KW-0732">Signal</keyword>
<evidence type="ECO:0000313" key="2">
    <source>
        <dbReference type="EMBL" id="CAL8097965.1"/>
    </source>
</evidence>
<dbReference type="EMBL" id="CAXLJM020000030">
    <property type="protein sequence ID" value="CAL8097965.1"/>
    <property type="molecule type" value="Genomic_DNA"/>
</dbReference>
<keyword evidence="3" id="KW-1185">Reference proteome</keyword>
<evidence type="ECO:0000256" key="1">
    <source>
        <dbReference type="SAM" id="SignalP"/>
    </source>
</evidence>
<organism evidence="2 3">
    <name type="scientific">Orchesella dallaii</name>
    <dbReference type="NCBI Taxonomy" id="48710"/>
    <lineage>
        <taxon>Eukaryota</taxon>
        <taxon>Metazoa</taxon>
        <taxon>Ecdysozoa</taxon>
        <taxon>Arthropoda</taxon>
        <taxon>Hexapoda</taxon>
        <taxon>Collembola</taxon>
        <taxon>Entomobryomorpha</taxon>
        <taxon>Entomobryoidea</taxon>
        <taxon>Orchesellidae</taxon>
        <taxon>Orchesellinae</taxon>
        <taxon>Orchesella</taxon>
    </lineage>
</organism>
<evidence type="ECO:0000313" key="3">
    <source>
        <dbReference type="Proteomes" id="UP001642540"/>
    </source>
</evidence>
<feature type="signal peptide" evidence="1">
    <location>
        <begin position="1"/>
        <end position="17"/>
    </location>
</feature>
<accession>A0ABP1QC84</accession>